<dbReference type="AlphaFoldDB" id="H2Y303"/>
<organism evidence="1 2">
    <name type="scientific">Ciona intestinalis</name>
    <name type="common">Transparent sea squirt</name>
    <name type="synonym">Ascidia intestinalis</name>
    <dbReference type="NCBI Taxonomy" id="7719"/>
    <lineage>
        <taxon>Eukaryota</taxon>
        <taxon>Metazoa</taxon>
        <taxon>Chordata</taxon>
        <taxon>Tunicata</taxon>
        <taxon>Ascidiacea</taxon>
        <taxon>Phlebobranchia</taxon>
        <taxon>Cionidae</taxon>
        <taxon>Ciona</taxon>
    </lineage>
</organism>
<proteinExistence type="predicted"/>
<protein>
    <submittedName>
        <fullName evidence="1">Uncharacterized protein</fullName>
    </submittedName>
</protein>
<evidence type="ECO:0000313" key="2">
    <source>
        <dbReference type="Proteomes" id="UP000008144"/>
    </source>
</evidence>
<dbReference type="Ensembl" id="ENSCINT00000035923.1">
    <property type="protein sequence ID" value="ENSCINP00000036288.1"/>
    <property type="gene ID" value="ENSCING00000021838.1"/>
</dbReference>
<reference evidence="1" key="2">
    <citation type="submission" date="2025-08" db="UniProtKB">
        <authorList>
            <consortium name="Ensembl"/>
        </authorList>
    </citation>
    <scope>IDENTIFICATION</scope>
</reference>
<evidence type="ECO:0000313" key="1">
    <source>
        <dbReference type="Ensembl" id="ENSCINP00000036288.1"/>
    </source>
</evidence>
<reference evidence="1" key="3">
    <citation type="submission" date="2025-09" db="UniProtKB">
        <authorList>
            <consortium name="Ensembl"/>
        </authorList>
    </citation>
    <scope>IDENTIFICATION</scope>
</reference>
<dbReference type="InParanoid" id="H2Y303"/>
<dbReference type="Proteomes" id="UP000008144">
    <property type="component" value="Unassembled WGS sequence"/>
</dbReference>
<keyword evidence="2" id="KW-1185">Reference proteome</keyword>
<accession>H2Y303</accession>
<reference evidence="2" key="1">
    <citation type="journal article" date="2002" name="Science">
        <title>The draft genome of Ciona intestinalis: insights into chordate and vertebrate origins.</title>
        <authorList>
            <person name="Dehal P."/>
            <person name="Satou Y."/>
            <person name="Campbell R.K."/>
            <person name="Chapman J."/>
            <person name="Degnan B."/>
            <person name="De Tomaso A."/>
            <person name="Davidson B."/>
            <person name="Di Gregorio A."/>
            <person name="Gelpke M."/>
            <person name="Goodstein D.M."/>
            <person name="Harafuji N."/>
            <person name="Hastings K.E."/>
            <person name="Ho I."/>
            <person name="Hotta K."/>
            <person name="Huang W."/>
            <person name="Kawashima T."/>
            <person name="Lemaire P."/>
            <person name="Martinez D."/>
            <person name="Meinertzhagen I.A."/>
            <person name="Necula S."/>
            <person name="Nonaka M."/>
            <person name="Putnam N."/>
            <person name="Rash S."/>
            <person name="Saiga H."/>
            <person name="Satake M."/>
            <person name="Terry A."/>
            <person name="Yamada L."/>
            <person name="Wang H.G."/>
            <person name="Awazu S."/>
            <person name="Azumi K."/>
            <person name="Boore J."/>
            <person name="Branno M."/>
            <person name="Chin-Bow S."/>
            <person name="DeSantis R."/>
            <person name="Doyle S."/>
            <person name="Francino P."/>
            <person name="Keys D.N."/>
            <person name="Haga S."/>
            <person name="Hayashi H."/>
            <person name="Hino K."/>
            <person name="Imai K.S."/>
            <person name="Inaba K."/>
            <person name="Kano S."/>
            <person name="Kobayashi K."/>
            <person name="Kobayashi M."/>
            <person name="Lee B.I."/>
            <person name="Makabe K.W."/>
            <person name="Manohar C."/>
            <person name="Matassi G."/>
            <person name="Medina M."/>
            <person name="Mochizuki Y."/>
            <person name="Mount S."/>
            <person name="Morishita T."/>
            <person name="Miura S."/>
            <person name="Nakayama A."/>
            <person name="Nishizaka S."/>
            <person name="Nomoto H."/>
            <person name="Ohta F."/>
            <person name="Oishi K."/>
            <person name="Rigoutsos I."/>
            <person name="Sano M."/>
            <person name="Sasaki A."/>
            <person name="Sasakura Y."/>
            <person name="Shoguchi E."/>
            <person name="Shin-i T."/>
            <person name="Spagnuolo A."/>
            <person name="Stainier D."/>
            <person name="Suzuki M.M."/>
            <person name="Tassy O."/>
            <person name="Takatori N."/>
            <person name="Tokuoka M."/>
            <person name="Yagi K."/>
            <person name="Yoshizaki F."/>
            <person name="Wada S."/>
            <person name="Zhang C."/>
            <person name="Hyatt P.D."/>
            <person name="Larimer F."/>
            <person name="Detter C."/>
            <person name="Doggett N."/>
            <person name="Glavina T."/>
            <person name="Hawkins T."/>
            <person name="Richardson P."/>
            <person name="Lucas S."/>
            <person name="Kohara Y."/>
            <person name="Levine M."/>
            <person name="Satoh N."/>
            <person name="Rokhsar D.S."/>
        </authorList>
    </citation>
    <scope>NUCLEOTIDE SEQUENCE [LARGE SCALE GENOMIC DNA]</scope>
</reference>
<name>H2Y303_CIOIN</name>
<dbReference type="HOGENOM" id="CLU_3419366_0_0_1"/>
<sequence>MKLNNGLCRFEYECYKCIYHVLSKW</sequence>